<organism evidence="1 2">
    <name type="scientific">Actinoplanes lutulentus</name>
    <dbReference type="NCBI Taxonomy" id="1287878"/>
    <lineage>
        <taxon>Bacteria</taxon>
        <taxon>Bacillati</taxon>
        <taxon>Actinomycetota</taxon>
        <taxon>Actinomycetes</taxon>
        <taxon>Micromonosporales</taxon>
        <taxon>Micromonosporaceae</taxon>
        <taxon>Actinoplanes</taxon>
    </lineage>
</organism>
<evidence type="ECO:0000313" key="1">
    <source>
        <dbReference type="EMBL" id="RAK28851.1"/>
    </source>
</evidence>
<keyword evidence="2" id="KW-1185">Reference proteome</keyword>
<reference evidence="1 2" key="1">
    <citation type="submission" date="2018-06" db="EMBL/GenBank/DDBJ databases">
        <title>Genomic Encyclopedia of Type Strains, Phase III (KMG-III): the genomes of soil and plant-associated and newly described type strains.</title>
        <authorList>
            <person name="Whitman W."/>
        </authorList>
    </citation>
    <scope>NUCLEOTIDE SEQUENCE [LARGE SCALE GENOMIC DNA]</scope>
    <source>
        <strain evidence="1 2">CGMCC 4.7090</strain>
    </source>
</reference>
<gene>
    <name evidence="1" type="ORF">B0I29_119189</name>
</gene>
<protein>
    <submittedName>
        <fullName evidence="1">Uncharacterized protein</fullName>
    </submittedName>
</protein>
<proteinExistence type="predicted"/>
<comment type="caution">
    <text evidence="1">The sequence shown here is derived from an EMBL/GenBank/DDBJ whole genome shotgun (WGS) entry which is preliminary data.</text>
</comment>
<dbReference type="EMBL" id="QLMJ01000019">
    <property type="protein sequence ID" value="RAK28851.1"/>
    <property type="molecule type" value="Genomic_DNA"/>
</dbReference>
<dbReference type="RefSeq" id="WP_181558108.1">
    <property type="nucleotide sequence ID" value="NZ_JACHWI010000001.1"/>
</dbReference>
<sequence length="74" mass="7887">MTEAGIEFKGTFRTPGSLPWSAIESVDRRGAGPLTRLSIKPVGAKPYLVDIGLMTPGPSALLAELRRHHHAPVG</sequence>
<name>A0A327Z3S0_9ACTN</name>
<dbReference type="AlphaFoldDB" id="A0A327Z3S0"/>
<evidence type="ECO:0000313" key="2">
    <source>
        <dbReference type="Proteomes" id="UP000249341"/>
    </source>
</evidence>
<accession>A0A327Z3S0</accession>
<dbReference type="Proteomes" id="UP000249341">
    <property type="component" value="Unassembled WGS sequence"/>
</dbReference>